<dbReference type="InterPro" id="IPR003709">
    <property type="entry name" value="VanY-like_core_dom"/>
</dbReference>
<dbReference type="InterPro" id="IPR052179">
    <property type="entry name" value="DD-CPase-like"/>
</dbReference>
<reference evidence="2 3" key="1">
    <citation type="submission" date="2021-11" db="EMBL/GenBank/DDBJ databases">
        <title>Aliifidinibius sp. nov., a new bacterium isolated from saline soil.</title>
        <authorList>
            <person name="Galisteo C."/>
            <person name="De La Haba R."/>
            <person name="Sanchez-Porro C."/>
            <person name="Ventosa A."/>
        </authorList>
    </citation>
    <scope>NUCLEOTIDE SEQUENCE [LARGE SCALE GENOMIC DNA]</scope>
    <source>
        <strain evidence="2 3">KACC 190600</strain>
    </source>
</reference>
<protein>
    <submittedName>
        <fullName evidence="2">M15 family metallopeptidase</fullName>
    </submittedName>
</protein>
<dbReference type="PROSITE" id="PS51257">
    <property type="entry name" value="PROKAR_LIPOPROTEIN"/>
    <property type="match status" value="1"/>
</dbReference>
<evidence type="ECO:0000313" key="2">
    <source>
        <dbReference type="EMBL" id="MCW9711916.1"/>
    </source>
</evidence>
<organism evidence="2 3">
    <name type="scientific">Fodinibius salicampi</name>
    <dbReference type="NCBI Taxonomy" id="1920655"/>
    <lineage>
        <taxon>Bacteria</taxon>
        <taxon>Pseudomonadati</taxon>
        <taxon>Balneolota</taxon>
        <taxon>Balneolia</taxon>
        <taxon>Balneolales</taxon>
        <taxon>Balneolaceae</taxon>
        <taxon>Fodinibius</taxon>
    </lineage>
</organism>
<dbReference type="RefSeq" id="WP_265787491.1">
    <property type="nucleotide sequence ID" value="NZ_BAABRS010000001.1"/>
</dbReference>
<dbReference type="Proteomes" id="UP001207337">
    <property type="component" value="Unassembled WGS sequence"/>
</dbReference>
<dbReference type="CDD" id="cd14847">
    <property type="entry name" value="DD-carboxypeptidase_like"/>
    <property type="match status" value="1"/>
</dbReference>
<keyword evidence="3" id="KW-1185">Reference proteome</keyword>
<dbReference type="Pfam" id="PF02557">
    <property type="entry name" value="VanY"/>
    <property type="match status" value="1"/>
</dbReference>
<feature type="domain" description="D-alanyl-D-alanine carboxypeptidase-like core" evidence="1">
    <location>
        <begin position="74"/>
        <end position="208"/>
    </location>
</feature>
<proteinExistence type="predicted"/>
<dbReference type="PANTHER" id="PTHR34385">
    <property type="entry name" value="D-ALANYL-D-ALANINE CARBOXYPEPTIDASE"/>
    <property type="match status" value="1"/>
</dbReference>
<dbReference type="InterPro" id="IPR009045">
    <property type="entry name" value="Zn_M74/Hedgehog-like"/>
</dbReference>
<accession>A0ABT3PVU0</accession>
<comment type="caution">
    <text evidence="2">The sequence shown here is derived from an EMBL/GenBank/DDBJ whole genome shotgun (WGS) entry which is preliminary data.</text>
</comment>
<dbReference type="PANTHER" id="PTHR34385:SF1">
    <property type="entry name" value="PEPTIDOGLYCAN L-ALANYL-D-GLUTAMATE ENDOPEPTIDASE CWLK"/>
    <property type="match status" value="1"/>
</dbReference>
<gene>
    <name evidence="2" type="ORF">LQ318_03270</name>
</gene>
<sequence>MRMIYFLLPILMLSCSTDNSSSNNQEAQAKEALQSASKDTLKVEVSDDFVTGQFDFTTHDDFVQVDPQYVKKEIYLHKKTYEAFKAMVDSAKADGVTFTLISGTRNFSNQKAIWEQKWNNSSADSDLDKALEILEYSSMPMTSRHHWGTDIDLNNLNNSYFEKGQGKKEYEWLQEHANDFGFYQPYTDKSQNGRTGYNEEKWHWSYLPLAKKYLAYYNKNISNEDITGFLGSNLSQEIDMVKNYVNGISSKMKQE</sequence>
<name>A0ABT3PVU0_9BACT</name>
<dbReference type="Gene3D" id="3.30.1380.10">
    <property type="match status" value="1"/>
</dbReference>
<evidence type="ECO:0000259" key="1">
    <source>
        <dbReference type="Pfam" id="PF02557"/>
    </source>
</evidence>
<dbReference type="SUPFAM" id="SSF55166">
    <property type="entry name" value="Hedgehog/DD-peptidase"/>
    <property type="match status" value="1"/>
</dbReference>
<dbReference type="EMBL" id="JAJNDC010000001">
    <property type="protein sequence ID" value="MCW9711916.1"/>
    <property type="molecule type" value="Genomic_DNA"/>
</dbReference>
<evidence type="ECO:0000313" key="3">
    <source>
        <dbReference type="Proteomes" id="UP001207337"/>
    </source>
</evidence>